<dbReference type="Gene3D" id="1.20.5.650">
    <property type="entry name" value="Single helix bin"/>
    <property type="match status" value="1"/>
</dbReference>
<dbReference type="GO" id="GO:0000995">
    <property type="term" value="F:RNA polymerase III general transcription initiation factor activity"/>
    <property type="evidence" value="ECO:0007669"/>
    <property type="project" value="TreeGrafter"/>
</dbReference>
<dbReference type="GO" id="GO:0097550">
    <property type="term" value="C:transcription preinitiation complex"/>
    <property type="evidence" value="ECO:0007669"/>
    <property type="project" value="TreeGrafter"/>
</dbReference>
<dbReference type="PANTHER" id="PTHR11618:SF4">
    <property type="entry name" value="TRANSCRIPTION FACTOR IIIB 90 KDA SUBUNIT"/>
    <property type="match status" value="1"/>
</dbReference>
<keyword evidence="4" id="KW-0863">Zinc-finger</keyword>
<dbReference type="InterPro" id="IPR013150">
    <property type="entry name" value="TFIIB_cyclin"/>
</dbReference>
<feature type="compositionally biased region" description="Low complexity" evidence="10">
    <location>
        <begin position="612"/>
        <end position="622"/>
    </location>
</feature>
<dbReference type="GO" id="GO:0000126">
    <property type="term" value="C:transcription factor TFIIIB complex"/>
    <property type="evidence" value="ECO:0007669"/>
    <property type="project" value="TreeGrafter"/>
</dbReference>
<evidence type="ECO:0000256" key="2">
    <source>
        <dbReference type="ARBA" id="ARBA00010857"/>
    </source>
</evidence>
<feature type="domain" description="Cyclin-like" evidence="11">
    <location>
        <begin position="124"/>
        <end position="210"/>
    </location>
</feature>
<evidence type="ECO:0000256" key="3">
    <source>
        <dbReference type="ARBA" id="ARBA00022723"/>
    </source>
</evidence>
<dbReference type="Gene3D" id="1.10.472.10">
    <property type="entry name" value="Cyclin-like"/>
    <property type="match status" value="1"/>
</dbReference>
<dbReference type="InterPro" id="IPR000812">
    <property type="entry name" value="TFIIB"/>
</dbReference>
<dbReference type="SUPFAM" id="SSF47954">
    <property type="entry name" value="Cyclin-like"/>
    <property type="match status" value="2"/>
</dbReference>
<feature type="region of interest" description="Disordered" evidence="10">
    <location>
        <begin position="538"/>
        <end position="573"/>
    </location>
</feature>
<dbReference type="Proteomes" id="UP000799750">
    <property type="component" value="Unassembled WGS sequence"/>
</dbReference>
<dbReference type="GO" id="GO:0001006">
    <property type="term" value="F:RNA polymerase III type 3 promoter sequence-specific DNA binding"/>
    <property type="evidence" value="ECO:0007669"/>
    <property type="project" value="TreeGrafter"/>
</dbReference>
<feature type="compositionally biased region" description="Basic residues" evidence="10">
    <location>
        <begin position="547"/>
        <end position="557"/>
    </location>
</feature>
<comment type="subcellular location">
    <subcellularLocation>
        <location evidence="1">Nucleus</location>
    </subcellularLocation>
</comment>
<feature type="compositionally biased region" description="Polar residues" evidence="10">
    <location>
        <begin position="363"/>
        <end position="381"/>
    </location>
</feature>
<dbReference type="OrthoDB" id="511529at2759"/>
<name>A0A6A6RCJ2_9PEZI</name>
<dbReference type="Pfam" id="PF00382">
    <property type="entry name" value="TFIIB"/>
    <property type="match status" value="2"/>
</dbReference>
<dbReference type="SMART" id="SM00385">
    <property type="entry name" value="CYCLIN"/>
    <property type="match status" value="2"/>
</dbReference>
<feature type="region of interest" description="Disordered" evidence="10">
    <location>
        <begin position="416"/>
        <end position="435"/>
    </location>
</feature>
<evidence type="ECO:0000256" key="9">
    <source>
        <dbReference type="ARBA" id="ARBA00023242"/>
    </source>
</evidence>
<evidence type="ECO:0000256" key="7">
    <source>
        <dbReference type="ARBA" id="ARBA00023159"/>
    </source>
</evidence>
<feature type="region of interest" description="Disordered" evidence="10">
    <location>
        <begin position="1"/>
        <end position="41"/>
    </location>
</feature>
<feature type="region of interest" description="Disordered" evidence="10">
    <location>
        <begin position="101"/>
        <end position="121"/>
    </location>
</feature>
<feature type="region of interest" description="Disordered" evidence="10">
    <location>
        <begin position="603"/>
        <end position="695"/>
    </location>
</feature>
<dbReference type="PANTHER" id="PTHR11618">
    <property type="entry name" value="TRANSCRIPTION INITIATION FACTOR IIB-RELATED"/>
    <property type="match status" value="1"/>
</dbReference>
<dbReference type="GO" id="GO:0070897">
    <property type="term" value="P:transcription preinitiation complex assembly"/>
    <property type="evidence" value="ECO:0007669"/>
    <property type="project" value="InterPro"/>
</dbReference>
<protein>
    <recommendedName>
        <fullName evidence="11">Cyclin-like domain-containing protein</fullName>
    </recommendedName>
</protein>
<dbReference type="FunFam" id="1.10.472.10:FF:000002">
    <property type="entry name" value="Transcription factor IIIB 90 kDa subunit"/>
    <property type="match status" value="1"/>
</dbReference>
<evidence type="ECO:0000256" key="6">
    <source>
        <dbReference type="ARBA" id="ARBA00023015"/>
    </source>
</evidence>
<evidence type="ECO:0000259" key="11">
    <source>
        <dbReference type="SMART" id="SM00385"/>
    </source>
</evidence>
<keyword evidence="3" id="KW-0479">Metal-binding</keyword>
<evidence type="ECO:0000256" key="8">
    <source>
        <dbReference type="ARBA" id="ARBA00023163"/>
    </source>
</evidence>
<dbReference type="GO" id="GO:0017025">
    <property type="term" value="F:TBP-class protein binding"/>
    <property type="evidence" value="ECO:0007669"/>
    <property type="project" value="InterPro"/>
</dbReference>
<keyword evidence="7" id="KW-0010">Activator</keyword>
<evidence type="ECO:0000256" key="5">
    <source>
        <dbReference type="ARBA" id="ARBA00022833"/>
    </source>
</evidence>
<dbReference type="InterPro" id="IPR011665">
    <property type="entry name" value="BRF1_TBP-bd_dom"/>
</dbReference>
<comment type="similarity">
    <text evidence="2">Belongs to the TFIIB family.</text>
</comment>
<dbReference type="GO" id="GO:0008270">
    <property type="term" value="F:zinc ion binding"/>
    <property type="evidence" value="ECO:0007669"/>
    <property type="project" value="UniProtKB-KW"/>
</dbReference>
<keyword evidence="6" id="KW-0805">Transcription regulation</keyword>
<keyword evidence="8" id="KW-0804">Transcription</keyword>
<keyword evidence="13" id="KW-1185">Reference proteome</keyword>
<evidence type="ECO:0000313" key="13">
    <source>
        <dbReference type="Proteomes" id="UP000799750"/>
    </source>
</evidence>
<sequence length="695" mass="76631">MSTVRPPTRPPRVRLGSAKDAKSLISKAGGQIARPKTTAPPKCCENPEFSDTNGTRACMNCGTVLTESEIVSEVTFGENSNGAAVVQGAFVGENQRHAKTMGPAFRRNGGTTESREQTEQKGKAEIQKIAAAVRLNNSSTEDQAFGIYKLAIGINFIQGRRVRTVAAVCLYIACRRKVGNTILLMDFAAELQMNVWALGDVYKALRTDLWFGEPATASGVPAVLEVEPLIDKFADRLEFGDDTRKVATDAVNILRRMKRDWMVEGRQPAGLCGACIIIAARQNNFRRTVREVVYVVKVCDNTIFQRLLEFKRTQAASLSIEQFREYGHRLKVKGEPPSIYRRREKEERISKKRKSSELSEVSNGNASIGTSSSPAVQATSESLRRDSEGFLIPDVPIDRALLEASNIAHSELIASETAESTTGKPAKKRRKKEKRAPIVIPEEDLEIENELEEEIEHILGEGEIDLAAVLVRAEALASQLRGPSIVSIEEDLDDAEFGDDPEVANCVLSAEEVAVKEKIWVTMNEDWLRDRQAKMLKKSLEQASGGPKKKQQRRKHAQMGDGSVLGGTPASSPADAVGKMLNARTKGFSKYVNYENLKRLYDKDGVPSGDTSNASSPKAAAAPSPPSQWVSKPTKAPSVSKGSPVEVVEVVEDVEEEEEEDEDEEMEDEEELAERDTFSHFEEDEYGYDEGEEDY</sequence>
<feature type="region of interest" description="Disordered" evidence="10">
    <location>
        <begin position="337"/>
        <end position="382"/>
    </location>
</feature>
<evidence type="ECO:0000256" key="10">
    <source>
        <dbReference type="SAM" id="MobiDB-lite"/>
    </source>
</evidence>
<reference evidence="12" key="1">
    <citation type="journal article" date="2020" name="Stud. Mycol.">
        <title>101 Dothideomycetes genomes: a test case for predicting lifestyles and emergence of pathogens.</title>
        <authorList>
            <person name="Haridas S."/>
            <person name="Albert R."/>
            <person name="Binder M."/>
            <person name="Bloem J."/>
            <person name="Labutti K."/>
            <person name="Salamov A."/>
            <person name="Andreopoulos B."/>
            <person name="Baker S."/>
            <person name="Barry K."/>
            <person name="Bills G."/>
            <person name="Bluhm B."/>
            <person name="Cannon C."/>
            <person name="Castanera R."/>
            <person name="Culley D."/>
            <person name="Daum C."/>
            <person name="Ezra D."/>
            <person name="Gonzalez J."/>
            <person name="Henrissat B."/>
            <person name="Kuo A."/>
            <person name="Liang C."/>
            <person name="Lipzen A."/>
            <person name="Lutzoni F."/>
            <person name="Magnuson J."/>
            <person name="Mondo S."/>
            <person name="Nolan M."/>
            <person name="Ohm R."/>
            <person name="Pangilinan J."/>
            <person name="Park H.-J."/>
            <person name="Ramirez L."/>
            <person name="Alfaro M."/>
            <person name="Sun H."/>
            <person name="Tritt A."/>
            <person name="Yoshinaga Y."/>
            <person name="Zwiers L.-H."/>
            <person name="Turgeon B."/>
            <person name="Goodwin S."/>
            <person name="Spatafora J."/>
            <person name="Crous P."/>
            <person name="Grigoriev I."/>
        </authorList>
    </citation>
    <scope>NUCLEOTIDE SEQUENCE</scope>
    <source>
        <strain evidence="12">CBS 269.34</strain>
    </source>
</reference>
<feature type="domain" description="Cyclin-like" evidence="11">
    <location>
        <begin position="228"/>
        <end position="312"/>
    </location>
</feature>
<accession>A0A6A6RCJ2</accession>
<dbReference type="EMBL" id="MU004182">
    <property type="protein sequence ID" value="KAF2501453.1"/>
    <property type="molecule type" value="Genomic_DNA"/>
</dbReference>
<dbReference type="AlphaFoldDB" id="A0A6A6RCJ2"/>
<feature type="compositionally biased region" description="Basic residues" evidence="10">
    <location>
        <begin position="425"/>
        <end position="434"/>
    </location>
</feature>
<dbReference type="CDD" id="cd20554">
    <property type="entry name" value="CYCLIN_TFIIIB90_rpt2"/>
    <property type="match status" value="1"/>
</dbReference>
<evidence type="ECO:0000256" key="1">
    <source>
        <dbReference type="ARBA" id="ARBA00004123"/>
    </source>
</evidence>
<proteinExistence type="inferred from homology"/>
<feature type="compositionally biased region" description="Acidic residues" evidence="10">
    <location>
        <begin position="682"/>
        <end position="695"/>
    </location>
</feature>
<feature type="compositionally biased region" description="Acidic residues" evidence="10">
    <location>
        <begin position="649"/>
        <end position="673"/>
    </location>
</feature>
<dbReference type="InterPro" id="IPR036915">
    <property type="entry name" value="Cyclin-like_sf"/>
</dbReference>
<gene>
    <name evidence="12" type="ORF">BU16DRAFT_200459</name>
</gene>
<dbReference type="InterPro" id="IPR013763">
    <property type="entry name" value="Cyclin-like_dom"/>
</dbReference>
<dbReference type="GO" id="GO:0005634">
    <property type="term" value="C:nucleus"/>
    <property type="evidence" value="ECO:0007669"/>
    <property type="project" value="UniProtKB-SubCell"/>
</dbReference>
<keyword evidence="9" id="KW-0539">Nucleus</keyword>
<evidence type="ECO:0000313" key="12">
    <source>
        <dbReference type="EMBL" id="KAF2501453.1"/>
    </source>
</evidence>
<evidence type="ECO:0000256" key="4">
    <source>
        <dbReference type="ARBA" id="ARBA00022771"/>
    </source>
</evidence>
<organism evidence="12 13">
    <name type="scientific">Lophium mytilinum</name>
    <dbReference type="NCBI Taxonomy" id="390894"/>
    <lineage>
        <taxon>Eukaryota</taxon>
        <taxon>Fungi</taxon>
        <taxon>Dikarya</taxon>
        <taxon>Ascomycota</taxon>
        <taxon>Pezizomycotina</taxon>
        <taxon>Dothideomycetes</taxon>
        <taxon>Pleosporomycetidae</taxon>
        <taxon>Mytilinidiales</taxon>
        <taxon>Mytilinidiaceae</taxon>
        <taxon>Lophium</taxon>
    </lineage>
</organism>
<keyword evidence="5" id="KW-0862">Zinc</keyword>
<dbReference type="Pfam" id="PF07741">
    <property type="entry name" value="BRF1"/>
    <property type="match status" value="1"/>
</dbReference>
<dbReference type="Gene3D" id="1.10.472.170">
    <property type="match status" value="1"/>
</dbReference>